<dbReference type="GO" id="GO:0003677">
    <property type="term" value="F:DNA binding"/>
    <property type="evidence" value="ECO:0007669"/>
    <property type="project" value="UniProtKB-KW"/>
</dbReference>
<dbReference type="InterPro" id="IPR044068">
    <property type="entry name" value="CB"/>
</dbReference>
<feature type="domain" description="Core-binding (CB)" evidence="2">
    <location>
        <begin position="90"/>
        <end position="183"/>
    </location>
</feature>
<keyword evidence="1" id="KW-0238">DNA-binding</keyword>
<protein>
    <recommendedName>
        <fullName evidence="2">Core-binding (CB) domain-containing protein</fullName>
    </recommendedName>
</protein>
<dbReference type="PROSITE" id="PS51900">
    <property type="entry name" value="CB"/>
    <property type="match status" value="1"/>
</dbReference>
<proteinExistence type="predicted"/>
<evidence type="ECO:0000313" key="4">
    <source>
        <dbReference type="Proteomes" id="UP001174909"/>
    </source>
</evidence>
<organism evidence="3 4">
    <name type="scientific">Geodia barretti</name>
    <name type="common">Barrett's horny sponge</name>
    <dbReference type="NCBI Taxonomy" id="519541"/>
    <lineage>
        <taxon>Eukaryota</taxon>
        <taxon>Metazoa</taxon>
        <taxon>Porifera</taxon>
        <taxon>Demospongiae</taxon>
        <taxon>Heteroscleromorpha</taxon>
        <taxon>Tetractinellida</taxon>
        <taxon>Astrophorina</taxon>
        <taxon>Geodiidae</taxon>
        <taxon>Geodia</taxon>
    </lineage>
</organism>
<evidence type="ECO:0000313" key="3">
    <source>
        <dbReference type="EMBL" id="CAI8042198.1"/>
    </source>
</evidence>
<dbReference type="InterPro" id="IPR010998">
    <property type="entry name" value="Integrase_recombinase_N"/>
</dbReference>
<dbReference type="Proteomes" id="UP001174909">
    <property type="component" value="Unassembled WGS sequence"/>
</dbReference>
<evidence type="ECO:0000256" key="1">
    <source>
        <dbReference type="ARBA" id="ARBA00023125"/>
    </source>
</evidence>
<reference evidence="3" key="1">
    <citation type="submission" date="2023-03" db="EMBL/GenBank/DDBJ databases">
        <authorList>
            <person name="Steffen K."/>
            <person name="Cardenas P."/>
        </authorList>
    </citation>
    <scope>NUCLEOTIDE SEQUENCE</scope>
</reference>
<name>A0AA35T746_GEOBA</name>
<dbReference type="InterPro" id="IPR004107">
    <property type="entry name" value="Integrase_SAM-like_N"/>
</dbReference>
<sequence>MAFMGAQRPTKYTAVATAIKLKKPCQLSKNDPDEIKNGPISISIICYLCMRRSPISKELLQFAFEPFLLQGMIVNSHGRSKIAVYSSCVNRMQSSVDGFLDYMTVERGVSPNTLAAYGSDLAQLIEYLKTNYFNGNGGGWEGVDEDMMSQYYFIFMHWSIPIRLELVKSLRASRSSISWSTKV</sequence>
<dbReference type="GO" id="GO:0015074">
    <property type="term" value="P:DNA integration"/>
    <property type="evidence" value="ECO:0007669"/>
    <property type="project" value="InterPro"/>
</dbReference>
<keyword evidence="4" id="KW-1185">Reference proteome</keyword>
<evidence type="ECO:0000259" key="2">
    <source>
        <dbReference type="PROSITE" id="PS51900"/>
    </source>
</evidence>
<dbReference type="EMBL" id="CASHTH010003240">
    <property type="protein sequence ID" value="CAI8042198.1"/>
    <property type="molecule type" value="Genomic_DNA"/>
</dbReference>
<gene>
    <name evidence="3" type="ORF">GBAR_LOCUS23437</name>
</gene>
<dbReference type="AlphaFoldDB" id="A0AA35T746"/>
<accession>A0AA35T746</accession>
<dbReference type="Pfam" id="PF02899">
    <property type="entry name" value="Phage_int_SAM_1"/>
    <property type="match status" value="1"/>
</dbReference>
<dbReference type="SUPFAM" id="SSF47823">
    <property type="entry name" value="lambda integrase-like, N-terminal domain"/>
    <property type="match status" value="1"/>
</dbReference>
<comment type="caution">
    <text evidence="3">The sequence shown here is derived from an EMBL/GenBank/DDBJ whole genome shotgun (WGS) entry which is preliminary data.</text>
</comment>
<dbReference type="Gene3D" id="1.10.150.130">
    <property type="match status" value="1"/>
</dbReference>